<dbReference type="FunFam" id="2.60.260.20:FF:000005">
    <property type="entry name" value="Chaperone protein dnaJ 1, mitochondrial"/>
    <property type="match status" value="1"/>
</dbReference>
<dbReference type="InterPro" id="IPR018253">
    <property type="entry name" value="DnaJ_domain_CS"/>
</dbReference>
<dbReference type="SMART" id="SM00271">
    <property type="entry name" value="DnaJ"/>
    <property type="match status" value="1"/>
</dbReference>
<dbReference type="HAMAP" id="MF_01152">
    <property type="entry name" value="DnaJ"/>
    <property type="match status" value="1"/>
</dbReference>
<dbReference type="SUPFAM" id="SSF57938">
    <property type="entry name" value="DnaJ/Hsp40 cysteine-rich domain"/>
    <property type="match status" value="1"/>
</dbReference>
<feature type="compositionally biased region" description="Low complexity" evidence="11">
    <location>
        <begin position="524"/>
        <end position="561"/>
    </location>
</feature>
<evidence type="ECO:0000256" key="9">
    <source>
        <dbReference type="ARBA" id="ARBA00072890"/>
    </source>
</evidence>
<sequence>MPASMAARSTAAGLLPLCSSAASTSARLSHRARASSLLRADAAAAPACSSVSSTASSSRSLITLTRSSPKSSPCRSCGHWSSNHAQGTKLIKGSRAFSSSSPASASAKDPYGVLGVKKDANVKDIKRAYYDLAKKFHPDTNKDKGAKERFVEIQNAYDLLSDEKKRAAYDQYGTTDGQPGFDPFGGGGSSPFGAGGFGGFQDFGGFANAGNAGSIFESLFGAFGGGRPGQRGGPGFGGAGFAGEARGEDLETTINLTFEEACKGTRRKVIINPIERCGSCSGSGLKAGAKKSTCGTCNGTGTRTFVIQSGFQMATTCPSCGGAGSTVAPEDNCKSCDGLGRVRGRKEVEIDLPAGVDDGFRIRKDGFGDVPLSGTGIPGSLYVRINVAPSKIWRRQGSMLFYPATIPFHTAILGGKVRVPTLDGPVEVRVPPGTQVGEEMILQGRGVPSPTRRGQKGDLMVQFEVTMPRSLSKRQREILQQYADEVEGRAPKPAASPSPSASTASAGATSGATKGKEASQNKPTTAAPDASSTSKSSSGPSSPQPEQQQESASASKATARSSKGRFTIHPSSRSEYTMASSGTSSATPSSSNKATSTGPVQPQARSSPEDSTSSEAASGKGILGKAWDWMTGKQ</sequence>
<evidence type="ECO:0000256" key="8">
    <source>
        <dbReference type="ARBA" id="ARBA00023186"/>
    </source>
</evidence>
<evidence type="ECO:0000256" key="6">
    <source>
        <dbReference type="ARBA" id="ARBA00022946"/>
    </source>
</evidence>
<dbReference type="Gene3D" id="2.60.260.20">
    <property type="entry name" value="Urease metallochaperone UreE, N-terminal domain"/>
    <property type="match status" value="2"/>
</dbReference>
<dbReference type="CDD" id="cd10719">
    <property type="entry name" value="DnaJ_zf"/>
    <property type="match status" value="1"/>
</dbReference>
<keyword evidence="4 10" id="KW-0863">Zinc-finger</keyword>
<dbReference type="Proteomes" id="UP000246740">
    <property type="component" value="Unassembled WGS sequence"/>
</dbReference>
<dbReference type="Pfam" id="PF01556">
    <property type="entry name" value="DnaJ_C"/>
    <property type="match status" value="1"/>
</dbReference>
<dbReference type="PROSITE" id="PS00636">
    <property type="entry name" value="DNAJ_1"/>
    <property type="match status" value="1"/>
</dbReference>
<dbReference type="Gene3D" id="1.10.287.110">
    <property type="entry name" value="DnaJ domain"/>
    <property type="match status" value="1"/>
</dbReference>
<evidence type="ECO:0000256" key="7">
    <source>
        <dbReference type="ARBA" id="ARBA00023128"/>
    </source>
</evidence>
<dbReference type="CDD" id="cd06257">
    <property type="entry name" value="DnaJ"/>
    <property type="match status" value="1"/>
</dbReference>
<evidence type="ECO:0000256" key="11">
    <source>
        <dbReference type="SAM" id="MobiDB-lite"/>
    </source>
</evidence>
<keyword evidence="2 10" id="KW-0479">Metal-binding</keyword>
<feature type="domain" description="J" evidence="12">
    <location>
        <begin position="109"/>
        <end position="173"/>
    </location>
</feature>
<dbReference type="GO" id="GO:0008270">
    <property type="term" value="F:zinc ion binding"/>
    <property type="evidence" value="ECO:0007669"/>
    <property type="project" value="UniProtKB-KW"/>
</dbReference>
<dbReference type="GO" id="GO:0009408">
    <property type="term" value="P:response to heat"/>
    <property type="evidence" value="ECO:0007669"/>
    <property type="project" value="InterPro"/>
</dbReference>
<feature type="domain" description="CR-type" evidence="13">
    <location>
        <begin position="264"/>
        <end position="345"/>
    </location>
</feature>
<feature type="region of interest" description="Disordered" evidence="11">
    <location>
        <begin position="487"/>
        <end position="634"/>
    </location>
</feature>
<protein>
    <recommendedName>
        <fullName evidence="9">DnaJ homolog 1, mitochondrial</fullName>
    </recommendedName>
</protein>
<keyword evidence="6" id="KW-0809">Transit peptide</keyword>
<dbReference type="SUPFAM" id="SSF49493">
    <property type="entry name" value="HSP40/DnaJ peptide-binding domain"/>
    <property type="match status" value="2"/>
</dbReference>
<dbReference type="GO" id="GO:0005739">
    <property type="term" value="C:mitochondrion"/>
    <property type="evidence" value="ECO:0007669"/>
    <property type="project" value="UniProtKB-SubCell"/>
</dbReference>
<comment type="subcellular location">
    <subcellularLocation>
        <location evidence="1">Mitochondrion</location>
    </subcellularLocation>
</comment>
<organism evidence="14 15">
    <name type="scientific">Testicularia cyperi</name>
    <dbReference type="NCBI Taxonomy" id="1882483"/>
    <lineage>
        <taxon>Eukaryota</taxon>
        <taxon>Fungi</taxon>
        <taxon>Dikarya</taxon>
        <taxon>Basidiomycota</taxon>
        <taxon>Ustilaginomycotina</taxon>
        <taxon>Ustilaginomycetes</taxon>
        <taxon>Ustilaginales</taxon>
        <taxon>Anthracoideaceae</taxon>
        <taxon>Testicularia</taxon>
    </lineage>
</organism>
<dbReference type="PROSITE" id="PS51188">
    <property type="entry name" value="ZF_CR"/>
    <property type="match status" value="1"/>
</dbReference>
<evidence type="ECO:0000256" key="3">
    <source>
        <dbReference type="ARBA" id="ARBA00022737"/>
    </source>
</evidence>
<dbReference type="InterPro" id="IPR002939">
    <property type="entry name" value="DnaJ_C"/>
</dbReference>
<keyword evidence="5 10" id="KW-0862">Zinc</keyword>
<dbReference type="CDD" id="cd10747">
    <property type="entry name" value="DnaJ_C"/>
    <property type="match status" value="1"/>
</dbReference>
<dbReference type="OrthoDB" id="10256793at2759"/>
<dbReference type="InterPro" id="IPR001623">
    <property type="entry name" value="DnaJ_domain"/>
</dbReference>
<keyword evidence="8" id="KW-0143">Chaperone</keyword>
<name>A0A317XVJ9_9BASI</name>
<feature type="compositionally biased region" description="Low complexity" evidence="11">
    <location>
        <begin position="59"/>
        <end position="77"/>
    </location>
</feature>
<dbReference type="AlphaFoldDB" id="A0A317XVJ9"/>
<dbReference type="GO" id="GO:0031072">
    <property type="term" value="F:heat shock protein binding"/>
    <property type="evidence" value="ECO:0007669"/>
    <property type="project" value="InterPro"/>
</dbReference>
<dbReference type="GO" id="GO:0051082">
    <property type="term" value="F:unfolded protein binding"/>
    <property type="evidence" value="ECO:0007669"/>
    <property type="project" value="InterPro"/>
</dbReference>
<feature type="region of interest" description="Disordered" evidence="11">
    <location>
        <begin position="59"/>
        <end position="79"/>
    </location>
</feature>
<keyword evidence="3" id="KW-0677">Repeat</keyword>
<dbReference type="FunFam" id="2.10.230.10:FF:000001">
    <property type="entry name" value="DnaJ subfamily A member 2"/>
    <property type="match status" value="1"/>
</dbReference>
<dbReference type="InParanoid" id="A0A317XVJ9"/>
<evidence type="ECO:0000256" key="1">
    <source>
        <dbReference type="ARBA" id="ARBA00004173"/>
    </source>
</evidence>
<dbReference type="GO" id="GO:0042026">
    <property type="term" value="P:protein refolding"/>
    <property type="evidence" value="ECO:0007669"/>
    <property type="project" value="TreeGrafter"/>
</dbReference>
<dbReference type="FunFam" id="1.10.287.110:FF:000053">
    <property type="entry name" value="Putative Mitochondrial DnaJ chaperone"/>
    <property type="match status" value="1"/>
</dbReference>
<accession>A0A317XVJ9</accession>
<dbReference type="Pfam" id="PF00684">
    <property type="entry name" value="DnaJ_CXXCXGXG"/>
    <property type="match status" value="1"/>
</dbReference>
<dbReference type="Pfam" id="PF00226">
    <property type="entry name" value="DnaJ"/>
    <property type="match status" value="1"/>
</dbReference>
<dbReference type="PRINTS" id="PR00625">
    <property type="entry name" value="JDOMAIN"/>
</dbReference>
<reference evidence="14 15" key="1">
    <citation type="journal article" date="2018" name="Mol. Biol. Evol.">
        <title>Broad Genomic Sampling Reveals a Smut Pathogenic Ancestry of the Fungal Clade Ustilaginomycotina.</title>
        <authorList>
            <person name="Kijpornyongpan T."/>
            <person name="Mondo S.J."/>
            <person name="Barry K."/>
            <person name="Sandor L."/>
            <person name="Lee J."/>
            <person name="Lipzen A."/>
            <person name="Pangilinan J."/>
            <person name="LaButti K."/>
            <person name="Hainaut M."/>
            <person name="Henrissat B."/>
            <person name="Grigoriev I.V."/>
            <person name="Spatafora J.W."/>
            <person name="Aime M.C."/>
        </authorList>
    </citation>
    <scope>NUCLEOTIDE SEQUENCE [LARGE SCALE GENOMIC DNA]</scope>
    <source>
        <strain evidence="14 15">MCA 3645</strain>
    </source>
</reference>
<dbReference type="InterPro" id="IPR001305">
    <property type="entry name" value="HSP_DnaJ_Cys-rich_dom"/>
</dbReference>
<dbReference type="STRING" id="1882483.A0A317XVJ9"/>
<evidence type="ECO:0000259" key="13">
    <source>
        <dbReference type="PROSITE" id="PS51188"/>
    </source>
</evidence>
<dbReference type="GO" id="GO:0005524">
    <property type="term" value="F:ATP binding"/>
    <property type="evidence" value="ECO:0007669"/>
    <property type="project" value="InterPro"/>
</dbReference>
<proteinExistence type="inferred from homology"/>
<dbReference type="InterPro" id="IPR036410">
    <property type="entry name" value="HSP_DnaJ_Cys-rich_dom_sf"/>
</dbReference>
<feature type="compositionally biased region" description="Polar residues" evidence="11">
    <location>
        <begin position="598"/>
        <end position="616"/>
    </location>
</feature>
<dbReference type="PANTHER" id="PTHR43096:SF52">
    <property type="entry name" value="DNAJ HOMOLOG 1, MITOCHONDRIAL-RELATED"/>
    <property type="match status" value="1"/>
</dbReference>
<evidence type="ECO:0000256" key="2">
    <source>
        <dbReference type="ARBA" id="ARBA00022723"/>
    </source>
</evidence>
<keyword evidence="7" id="KW-0496">Mitochondrion</keyword>
<evidence type="ECO:0000256" key="10">
    <source>
        <dbReference type="PROSITE-ProRule" id="PRU00546"/>
    </source>
</evidence>
<feature type="compositionally biased region" description="Low complexity" evidence="11">
    <location>
        <begin position="577"/>
        <end position="597"/>
    </location>
</feature>
<dbReference type="InterPro" id="IPR036869">
    <property type="entry name" value="J_dom_sf"/>
</dbReference>
<dbReference type="FunCoup" id="A0A317XVJ9">
    <property type="interactions" value="344"/>
</dbReference>
<dbReference type="EMBL" id="KZ819190">
    <property type="protein sequence ID" value="PWZ01331.1"/>
    <property type="molecule type" value="Genomic_DNA"/>
</dbReference>
<evidence type="ECO:0000313" key="14">
    <source>
        <dbReference type="EMBL" id="PWZ01331.1"/>
    </source>
</evidence>
<keyword evidence="15" id="KW-1185">Reference proteome</keyword>
<dbReference type="Gene3D" id="2.10.230.10">
    <property type="entry name" value="Heat shock protein DnaJ, cysteine-rich domain"/>
    <property type="match status" value="1"/>
</dbReference>
<dbReference type="PANTHER" id="PTHR43096">
    <property type="entry name" value="DNAJ HOMOLOG 1, MITOCHONDRIAL-RELATED"/>
    <property type="match status" value="1"/>
</dbReference>
<evidence type="ECO:0000256" key="5">
    <source>
        <dbReference type="ARBA" id="ARBA00022833"/>
    </source>
</evidence>
<dbReference type="PROSITE" id="PS50076">
    <property type="entry name" value="DNAJ_2"/>
    <property type="match status" value="1"/>
</dbReference>
<feature type="zinc finger region" description="CR-type" evidence="10">
    <location>
        <begin position="264"/>
        <end position="345"/>
    </location>
</feature>
<gene>
    <name evidence="14" type="ORF">BCV70DRAFT_198759</name>
</gene>
<evidence type="ECO:0000313" key="15">
    <source>
        <dbReference type="Proteomes" id="UP000246740"/>
    </source>
</evidence>
<dbReference type="InterPro" id="IPR008971">
    <property type="entry name" value="HSP40/DnaJ_pept-bd"/>
</dbReference>
<dbReference type="InterPro" id="IPR012724">
    <property type="entry name" value="DnaJ"/>
</dbReference>
<feature type="compositionally biased region" description="Low complexity" evidence="11">
    <location>
        <begin position="491"/>
        <end position="513"/>
    </location>
</feature>
<evidence type="ECO:0000256" key="4">
    <source>
        <dbReference type="ARBA" id="ARBA00022771"/>
    </source>
</evidence>
<evidence type="ECO:0000259" key="12">
    <source>
        <dbReference type="PROSITE" id="PS50076"/>
    </source>
</evidence>
<dbReference type="SUPFAM" id="SSF46565">
    <property type="entry name" value="Chaperone J-domain"/>
    <property type="match status" value="1"/>
</dbReference>